<gene>
    <name evidence="6" type="ORF">IAD42_11315</name>
</gene>
<evidence type="ECO:0000259" key="5">
    <source>
        <dbReference type="PROSITE" id="PS51918"/>
    </source>
</evidence>
<dbReference type="NCBIfam" id="TIGR04085">
    <property type="entry name" value="rSAM_more_4Fe4S"/>
    <property type="match status" value="1"/>
</dbReference>
<dbReference type="GO" id="GO:0003824">
    <property type="term" value="F:catalytic activity"/>
    <property type="evidence" value="ECO:0007669"/>
    <property type="project" value="InterPro"/>
</dbReference>
<accession>A0A9D1G731</accession>
<dbReference type="InterPro" id="IPR013785">
    <property type="entry name" value="Aldolase_TIM"/>
</dbReference>
<dbReference type="InterPro" id="IPR023885">
    <property type="entry name" value="4Fe4S-binding_SPASM_dom"/>
</dbReference>
<evidence type="ECO:0000313" key="7">
    <source>
        <dbReference type="Proteomes" id="UP000886876"/>
    </source>
</evidence>
<dbReference type="InterPro" id="IPR050377">
    <property type="entry name" value="Radical_SAM_PqqE_MftC-like"/>
</dbReference>
<reference evidence="6" key="1">
    <citation type="submission" date="2020-10" db="EMBL/GenBank/DDBJ databases">
        <authorList>
            <person name="Gilroy R."/>
        </authorList>
    </citation>
    <scope>NUCLEOTIDE SEQUENCE</scope>
    <source>
        <strain evidence="6">ChiHecec3B27-6122</strain>
    </source>
</reference>
<name>A0A9D1G731_9FIRM</name>
<comment type="caution">
    <text evidence="6">The sequence shown here is derived from an EMBL/GenBank/DDBJ whole genome shotgun (WGS) entry which is preliminary data.</text>
</comment>
<dbReference type="GO" id="GO:0046872">
    <property type="term" value="F:metal ion binding"/>
    <property type="evidence" value="ECO:0007669"/>
    <property type="project" value="UniProtKB-KW"/>
</dbReference>
<dbReference type="SUPFAM" id="SSF102114">
    <property type="entry name" value="Radical SAM enzymes"/>
    <property type="match status" value="1"/>
</dbReference>
<evidence type="ECO:0000256" key="2">
    <source>
        <dbReference type="ARBA" id="ARBA00022723"/>
    </source>
</evidence>
<dbReference type="SFLD" id="SFLDG01386">
    <property type="entry name" value="main_SPASM_domain-containing"/>
    <property type="match status" value="1"/>
</dbReference>
<dbReference type="Pfam" id="PF13186">
    <property type="entry name" value="SPASM"/>
    <property type="match status" value="1"/>
</dbReference>
<evidence type="ECO:0000313" key="6">
    <source>
        <dbReference type="EMBL" id="HIS98553.1"/>
    </source>
</evidence>
<dbReference type="PROSITE" id="PS51918">
    <property type="entry name" value="RADICAL_SAM"/>
    <property type="match status" value="1"/>
</dbReference>
<dbReference type="SFLD" id="SFLDS00029">
    <property type="entry name" value="Radical_SAM"/>
    <property type="match status" value="1"/>
</dbReference>
<dbReference type="EMBL" id="DVJS01000277">
    <property type="protein sequence ID" value="HIS98553.1"/>
    <property type="molecule type" value="Genomic_DNA"/>
</dbReference>
<dbReference type="PANTHER" id="PTHR11228:SF7">
    <property type="entry name" value="PQQA PEPTIDE CYCLASE"/>
    <property type="match status" value="1"/>
</dbReference>
<dbReference type="InterPro" id="IPR006638">
    <property type="entry name" value="Elp3/MiaA/NifB-like_rSAM"/>
</dbReference>
<dbReference type="CDD" id="cd01335">
    <property type="entry name" value="Radical_SAM"/>
    <property type="match status" value="1"/>
</dbReference>
<dbReference type="InterPro" id="IPR007197">
    <property type="entry name" value="rSAM"/>
</dbReference>
<evidence type="ECO:0000256" key="3">
    <source>
        <dbReference type="ARBA" id="ARBA00023004"/>
    </source>
</evidence>
<dbReference type="PANTHER" id="PTHR11228">
    <property type="entry name" value="RADICAL SAM DOMAIN PROTEIN"/>
    <property type="match status" value="1"/>
</dbReference>
<evidence type="ECO:0000256" key="1">
    <source>
        <dbReference type="ARBA" id="ARBA00022691"/>
    </source>
</evidence>
<dbReference type="Pfam" id="PF04055">
    <property type="entry name" value="Radical_SAM"/>
    <property type="match status" value="1"/>
</dbReference>
<dbReference type="InterPro" id="IPR058240">
    <property type="entry name" value="rSAM_sf"/>
</dbReference>
<sequence>MRYVLNKNVALRSWKLVPYAYYVRGHQYAQKLSREQFELLSRCDGEHELGNTGLLVALERAGFVHEAQEGETWSEWSKPRCFDNRYFPSVNWAITGKCNFNCKHCFMAADNAPMMGEFSWEECVAFLDECERCGIQSVTLTGGEPMLHPRFRDIVREIARRGMYLIELNTNGSFLTAEFLDELKALGMDTEIKISFDGIGHHDWLRGVPNAEEKALRAMKLAKEKGFRVRSQTNVHRGNLDVMYDTIAMLDGLGVEEIRIIRTTETPRWRANGGDATLGIIEYYDEMTKLIERCLGSGFKISVDVWQFAHFRPRQGNYYFHPVQSACGKYRDNIPVCKGARGTVAVSYTGEVYPCNQTSGTFANMGISFGSVKTTPLHELLMDGKYMELVTMPVSEIREENEMCRGCQYWRCCMGGCRAIALAFTKNYKHFDPAKCAFFKGGYMQKLDEVFSRADKPYTCLSETGDMAREGEPENLKKLRELLGSYA</sequence>
<keyword evidence="1" id="KW-0949">S-adenosyl-L-methionine</keyword>
<organism evidence="6 7">
    <name type="scientific">Candidatus Scatomorpha pullistercoris</name>
    <dbReference type="NCBI Taxonomy" id="2840929"/>
    <lineage>
        <taxon>Bacteria</taxon>
        <taxon>Bacillati</taxon>
        <taxon>Bacillota</taxon>
        <taxon>Clostridia</taxon>
        <taxon>Eubacteriales</taxon>
        <taxon>Candidatus Scatomorpha</taxon>
    </lineage>
</organism>
<keyword evidence="3" id="KW-0408">Iron</keyword>
<dbReference type="AlphaFoldDB" id="A0A9D1G731"/>
<dbReference type="Proteomes" id="UP000886876">
    <property type="component" value="Unassembled WGS sequence"/>
</dbReference>
<dbReference type="GO" id="GO:0051536">
    <property type="term" value="F:iron-sulfur cluster binding"/>
    <property type="evidence" value="ECO:0007669"/>
    <property type="project" value="UniProtKB-KW"/>
</dbReference>
<dbReference type="SFLD" id="SFLDG01067">
    <property type="entry name" value="SPASM/twitch_domain_containing"/>
    <property type="match status" value="1"/>
</dbReference>
<evidence type="ECO:0000256" key="4">
    <source>
        <dbReference type="ARBA" id="ARBA00023014"/>
    </source>
</evidence>
<reference evidence="6" key="2">
    <citation type="journal article" date="2021" name="PeerJ">
        <title>Extensive microbial diversity within the chicken gut microbiome revealed by metagenomics and culture.</title>
        <authorList>
            <person name="Gilroy R."/>
            <person name="Ravi A."/>
            <person name="Getino M."/>
            <person name="Pursley I."/>
            <person name="Horton D.L."/>
            <person name="Alikhan N.F."/>
            <person name="Baker D."/>
            <person name="Gharbi K."/>
            <person name="Hall N."/>
            <person name="Watson M."/>
            <person name="Adriaenssens E.M."/>
            <person name="Foster-Nyarko E."/>
            <person name="Jarju S."/>
            <person name="Secka A."/>
            <person name="Antonio M."/>
            <person name="Oren A."/>
            <person name="Chaudhuri R.R."/>
            <person name="La Ragione R."/>
            <person name="Hildebrand F."/>
            <person name="Pallen M.J."/>
        </authorList>
    </citation>
    <scope>NUCLEOTIDE SEQUENCE</scope>
    <source>
        <strain evidence="6">ChiHecec3B27-6122</strain>
    </source>
</reference>
<proteinExistence type="predicted"/>
<dbReference type="Gene3D" id="3.20.20.70">
    <property type="entry name" value="Aldolase class I"/>
    <property type="match status" value="1"/>
</dbReference>
<dbReference type="SMART" id="SM00729">
    <property type="entry name" value="Elp3"/>
    <property type="match status" value="1"/>
</dbReference>
<keyword evidence="4" id="KW-0411">Iron-sulfur</keyword>
<protein>
    <submittedName>
        <fullName evidence="6">Radical SAM protein</fullName>
    </submittedName>
</protein>
<keyword evidence="2" id="KW-0479">Metal-binding</keyword>
<feature type="domain" description="Radical SAM core" evidence="5">
    <location>
        <begin position="82"/>
        <end position="300"/>
    </location>
</feature>